<evidence type="ECO:0000256" key="1">
    <source>
        <dbReference type="SAM" id="SignalP"/>
    </source>
</evidence>
<dbReference type="PANTHER" id="PTHR39176">
    <property type="entry name" value="PERIPLASMIC PROTEIN-RELATED"/>
    <property type="match status" value="1"/>
</dbReference>
<feature type="chain" id="PRO_5046768748" description="Lysozyme inhibitor LprI-like N-terminal domain-containing protein" evidence="1">
    <location>
        <begin position="20"/>
        <end position="143"/>
    </location>
</feature>
<evidence type="ECO:0000313" key="3">
    <source>
        <dbReference type="EMBL" id="GGD04522.1"/>
    </source>
</evidence>
<accession>A0ABQ1PUS1</accession>
<feature type="signal peptide" evidence="1">
    <location>
        <begin position="1"/>
        <end position="19"/>
    </location>
</feature>
<dbReference type="Proteomes" id="UP000638188">
    <property type="component" value="Unassembled WGS sequence"/>
</dbReference>
<keyword evidence="1" id="KW-0732">Signal</keyword>
<dbReference type="Gene3D" id="1.20.1270.180">
    <property type="match status" value="1"/>
</dbReference>
<evidence type="ECO:0000259" key="2">
    <source>
        <dbReference type="Pfam" id="PF07007"/>
    </source>
</evidence>
<sequence>MKTIFFIIALATFAPWSYAADVFCDTGRIHPIDDQFALELEQSGGTTVDIRNAQGNAHEGWDRELNRVYRELMDILPAEEKLLLRDAQRAWLNFRDTEARFWWSENISGGGTMQPINVSGYGIEQLKGRVCQLSKYEQAAMHF</sequence>
<protein>
    <recommendedName>
        <fullName evidence="2">Lysozyme inhibitor LprI-like N-terminal domain-containing protein</fullName>
    </recommendedName>
</protein>
<dbReference type="Pfam" id="PF07007">
    <property type="entry name" value="LprI"/>
    <property type="match status" value="1"/>
</dbReference>
<dbReference type="RefSeq" id="WP_150279423.1">
    <property type="nucleotide sequence ID" value="NZ_BMFF01000004.1"/>
</dbReference>
<feature type="domain" description="Lysozyme inhibitor LprI-like N-terminal" evidence="2">
    <location>
        <begin position="42"/>
        <end position="133"/>
    </location>
</feature>
<name>A0ABQ1PUS1_9GAMM</name>
<dbReference type="PANTHER" id="PTHR39176:SF1">
    <property type="entry name" value="PERIPLASMIC PROTEIN"/>
    <property type="match status" value="1"/>
</dbReference>
<dbReference type="InterPro" id="IPR009739">
    <property type="entry name" value="LprI-like_N"/>
</dbReference>
<reference evidence="4" key="1">
    <citation type="journal article" date="2019" name="Int. J. Syst. Evol. Microbiol.">
        <title>The Global Catalogue of Microorganisms (GCM) 10K type strain sequencing project: providing services to taxonomists for standard genome sequencing and annotation.</title>
        <authorList>
            <consortium name="The Broad Institute Genomics Platform"/>
            <consortium name="The Broad Institute Genome Sequencing Center for Infectious Disease"/>
            <person name="Wu L."/>
            <person name="Ma J."/>
        </authorList>
    </citation>
    <scope>NUCLEOTIDE SEQUENCE [LARGE SCALE GENOMIC DNA]</scope>
    <source>
        <strain evidence="4">CGMCC 1.12482</strain>
    </source>
</reference>
<proteinExistence type="predicted"/>
<comment type="caution">
    <text evidence="3">The sequence shown here is derived from an EMBL/GenBank/DDBJ whole genome shotgun (WGS) entry which is preliminary data.</text>
</comment>
<gene>
    <name evidence="3" type="ORF">GCM10007418_24500</name>
</gene>
<dbReference type="EMBL" id="BMFF01000004">
    <property type="protein sequence ID" value="GGD04522.1"/>
    <property type="molecule type" value="Genomic_DNA"/>
</dbReference>
<evidence type="ECO:0000313" key="4">
    <source>
        <dbReference type="Proteomes" id="UP000638188"/>
    </source>
</evidence>
<organism evidence="3 4">
    <name type="scientific">Halopseudomonas salina</name>
    <dbReference type="NCBI Taxonomy" id="1323744"/>
    <lineage>
        <taxon>Bacteria</taxon>
        <taxon>Pseudomonadati</taxon>
        <taxon>Pseudomonadota</taxon>
        <taxon>Gammaproteobacteria</taxon>
        <taxon>Pseudomonadales</taxon>
        <taxon>Pseudomonadaceae</taxon>
        <taxon>Halopseudomonas</taxon>
    </lineage>
</organism>
<keyword evidence="4" id="KW-1185">Reference proteome</keyword>